<evidence type="ECO:0000313" key="2">
    <source>
        <dbReference type="Proteomes" id="UP000000311"/>
    </source>
</evidence>
<gene>
    <name evidence="1" type="ORF">EAG_02804</name>
</gene>
<dbReference type="OrthoDB" id="2286242at2759"/>
<name>E2A7M3_CAMFO</name>
<dbReference type="OMA" id="HYCAFEN"/>
<protein>
    <submittedName>
        <fullName evidence="1">Uncharacterized protein</fullName>
    </submittedName>
</protein>
<dbReference type="Proteomes" id="UP000000311">
    <property type="component" value="Unassembled WGS sequence"/>
</dbReference>
<organism evidence="2">
    <name type="scientific">Camponotus floridanus</name>
    <name type="common">Florida carpenter ant</name>
    <dbReference type="NCBI Taxonomy" id="104421"/>
    <lineage>
        <taxon>Eukaryota</taxon>
        <taxon>Metazoa</taxon>
        <taxon>Ecdysozoa</taxon>
        <taxon>Arthropoda</taxon>
        <taxon>Hexapoda</taxon>
        <taxon>Insecta</taxon>
        <taxon>Pterygota</taxon>
        <taxon>Neoptera</taxon>
        <taxon>Endopterygota</taxon>
        <taxon>Hymenoptera</taxon>
        <taxon>Apocrita</taxon>
        <taxon>Aculeata</taxon>
        <taxon>Formicoidea</taxon>
        <taxon>Formicidae</taxon>
        <taxon>Formicinae</taxon>
        <taxon>Camponotus</taxon>
    </lineage>
</organism>
<dbReference type="EMBL" id="GL437352">
    <property type="protein sequence ID" value="EFN70572.1"/>
    <property type="molecule type" value="Genomic_DNA"/>
</dbReference>
<proteinExistence type="predicted"/>
<accession>E2A7M3</accession>
<feature type="non-terminal residue" evidence="1">
    <location>
        <position position="98"/>
    </location>
</feature>
<reference evidence="1 2" key="1">
    <citation type="journal article" date="2010" name="Science">
        <title>Genomic comparison of the ants Camponotus floridanus and Harpegnathos saltator.</title>
        <authorList>
            <person name="Bonasio R."/>
            <person name="Zhang G."/>
            <person name="Ye C."/>
            <person name="Mutti N.S."/>
            <person name="Fang X."/>
            <person name="Qin N."/>
            <person name="Donahue G."/>
            <person name="Yang P."/>
            <person name="Li Q."/>
            <person name="Li C."/>
            <person name="Zhang P."/>
            <person name="Huang Z."/>
            <person name="Berger S.L."/>
            <person name="Reinberg D."/>
            <person name="Wang J."/>
            <person name="Liebig J."/>
        </authorList>
    </citation>
    <scope>NUCLEOTIDE SEQUENCE [LARGE SCALE GENOMIC DNA]</scope>
    <source>
        <strain evidence="2">C129</strain>
    </source>
</reference>
<dbReference type="InParanoid" id="E2A7M3"/>
<evidence type="ECO:0000313" key="1">
    <source>
        <dbReference type="EMBL" id="EFN70572.1"/>
    </source>
</evidence>
<dbReference type="AlphaFoldDB" id="E2A7M3"/>
<keyword evidence="2" id="KW-1185">Reference proteome</keyword>
<feature type="non-terminal residue" evidence="1">
    <location>
        <position position="1"/>
    </location>
</feature>
<sequence length="98" mass="11452">PLSDTQKNISRSWCAWKQAFLSFLQKEDANEIYKTQWSVILLMVIGPLGEQAYKDFPSCNASQVQDLKTLLSYFDLYFIFGSKKKKEDENIENYIDNL</sequence>